<feature type="chain" id="PRO_5012675714" description="Beta-lactamase-related domain-containing protein" evidence="2">
    <location>
        <begin position="22"/>
        <end position="446"/>
    </location>
</feature>
<dbReference type="InterPro" id="IPR050789">
    <property type="entry name" value="Diverse_Enzym_Activities"/>
</dbReference>
<evidence type="ECO:0000256" key="2">
    <source>
        <dbReference type="SAM" id="SignalP"/>
    </source>
</evidence>
<gene>
    <name evidence="4" type="ORF">CNE99_06825</name>
</gene>
<evidence type="ECO:0000259" key="3">
    <source>
        <dbReference type="Pfam" id="PF00144"/>
    </source>
</evidence>
<dbReference type="SUPFAM" id="SSF56601">
    <property type="entry name" value="beta-lactamase/transpeptidase-like"/>
    <property type="match status" value="1"/>
</dbReference>
<comment type="caution">
    <text evidence="4">The sequence shown here is derived from an EMBL/GenBank/DDBJ whole genome shotgun (WGS) entry which is preliminary data.</text>
</comment>
<dbReference type="Proteomes" id="UP000219327">
    <property type="component" value="Unassembled WGS sequence"/>
</dbReference>
<dbReference type="EMBL" id="NTKD01000035">
    <property type="protein sequence ID" value="PDH38634.1"/>
    <property type="molecule type" value="Genomic_DNA"/>
</dbReference>
<reference evidence="4 5" key="1">
    <citation type="submission" date="2017-08" db="EMBL/GenBank/DDBJ databases">
        <title>Fine stratification of microbial communities through a metagenomic profile of the photic zone.</title>
        <authorList>
            <person name="Haro-Moreno J.M."/>
            <person name="Lopez-Perez M."/>
            <person name="De La Torre J."/>
            <person name="Picazo A."/>
            <person name="Camacho A."/>
            <person name="Rodriguez-Valera F."/>
        </authorList>
    </citation>
    <scope>NUCLEOTIDE SEQUENCE [LARGE SCALE GENOMIC DNA]</scope>
    <source>
        <strain evidence="4">MED-G24</strain>
    </source>
</reference>
<dbReference type="InterPro" id="IPR012338">
    <property type="entry name" value="Beta-lactam/transpept-like"/>
</dbReference>
<evidence type="ECO:0000313" key="4">
    <source>
        <dbReference type="EMBL" id="PDH38634.1"/>
    </source>
</evidence>
<name>A0A2A5WQZ0_9GAMM</name>
<keyword evidence="2" id="KW-0732">Signal</keyword>
<dbReference type="InterPro" id="IPR001466">
    <property type="entry name" value="Beta-lactam-related"/>
</dbReference>
<feature type="domain" description="Beta-lactamase-related" evidence="3">
    <location>
        <begin position="61"/>
        <end position="433"/>
    </location>
</feature>
<dbReference type="PANTHER" id="PTHR43283">
    <property type="entry name" value="BETA-LACTAMASE-RELATED"/>
    <property type="match status" value="1"/>
</dbReference>
<sequence>MYKPLILIARLLVVACLASCAATDSQQSRGGAVDGIAGAQEIPRGLPEDVGLLPAGLLRMDELIESYIDEGRVPGVVVGIAKQGRVVYLRAHGMLEPSTGTPMPEDAIFIMASSAKPVTGVAALILVDEGLIRLDDPVSKYIPEYQGLQFVVPVETSGENKKTGNQKKAGNRKSAGKREIPDYRLEPVIEPLTIHHLLTHTAGVGTQRGLGAVISKDRAGPSDTLATWVPRMAKRPLDFEPGTHRAYSPGSGLKIVGRVIEIVSGMPLTEFIQARILDPLDMTDSYFDVPEDELYRMPSRFHDKARGTGQLVGPDGSAFVSGGGLVSTTRDYLRFQQMLLNGGSLYGQRILEPETVQLMTTNRIGDLSLTAAKGGLGTGHGYTTSVSLDQEKAWSGRINGSYGWGGAGGTVSWSTPSKDLTVVYMVQQPSDLPRKITPLIQDALID</sequence>
<proteinExistence type="predicted"/>
<dbReference type="Gene3D" id="3.40.710.10">
    <property type="entry name" value="DD-peptidase/beta-lactamase superfamily"/>
    <property type="match status" value="1"/>
</dbReference>
<organism evidence="4 5">
    <name type="scientific">OM182 bacterium MED-G24</name>
    <dbReference type="NCBI Taxonomy" id="1986255"/>
    <lineage>
        <taxon>Bacteria</taxon>
        <taxon>Pseudomonadati</taxon>
        <taxon>Pseudomonadota</taxon>
        <taxon>Gammaproteobacteria</taxon>
        <taxon>OMG group</taxon>
        <taxon>OM182 clade</taxon>
    </lineage>
</organism>
<feature type="region of interest" description="Disordered" evidence="1">
    <location>
        <begin position="157"/>
        <end position="177"/>
    </location>
</feature>
<dbReference type="PANTHER" id="PTHR43283:SF3">
    <property type="entry name" value="BETA-LACTAMASE FAMILY PROTEIN (AFU_ORTHOLOGUE AFUA_5G07500)"/>
    <property type="match status" value="1"/>
</dbReference>
<dbReference type="Pfam" id="PF00144">
    <property type="entry name" value="Beta-lactamase"/>
    <property type="match status" value="1"/>
</dbReference>
<evidence type="ECO:0000313" key="5">
    <source>
        <dbReference type="Proteomes" id="UP000219327"/>
    </source>
</evidence>
<accession>A0A2A5WQZ0</accession>
<feature type="signal peptide" evidence="2">
    <location>
        <begin position="1"/>
        <end position="21"/>
    </location>
</feature>
<protein>
    <recommendedName>
        <fullName evidence="3">Beta-lactamase-related domain-containing protein</fullName>
    </recommendedName>
</protein>
<dbReference type="AlphaFoldDB" id="A0A2A5WQZ0"/>
<evidence type="ECO:0000256" key="1">
    <source>
        <dbReference type="SAM" id="MobiDB-lite"/>
    </source>
</evidence>